<feature type="transmembrane region" description="Helical" evidence="1">
    <location>
        <begin position="626"/>
        <end position="645"/>
    </location>
</feature>
<reference evidence="2" key="3">
    <citation type="submission" date="2016-07" db="EMBL/GenBank/DDBJ databases">
        <title>Evolution of pathogenesis and genome organization in the Tremellales.</title>
        <authorList>
            <person name="Cuomo C."/>
            <person name="Litvintseva A."/>
            <person name="Heitman J."/>
            <person name="Chen Y."/>
            <person name="Sun S."/>
            <person name="Springer D."/>
            <person name="Dromer F."/>
            <person name="Young S."/>
            <person name="Zeng Q."/>
            <person name="Chapman S."/>
            <person name="Gujja S."/>
            <person name="Saif S."/>
            <person name="Birren B."/>
        </authorList>
    </citation>
    <scope>NUCLEOTIDE SEQUENCE</scope>
    <source>
        <strain evidence="2">CBS 10737</strain>
    </source>
</reference>
<feature type="transmembrane region" description="Helical" evidence="1">
    <location>
        <begin position="708"/>
        <end position="727"/>
    </location>
</feature>
<dbReference type="Proteomes" id="UP000094020">
    <property type="component" value="Chromosome 3"/>
</dbReference>
<reference evidence="3" key="4">
    <citation type="submission" date="2024-02" db="EMBL/GenBank/DDBJ databases">
        <title>Comparative genomics of Cryptococcus and Kwoniella reveals pathogenesis evolution and contrasting modes of karyotype evolution via chromosome fusion or intercentromeric recombination.</title>
        <authorList>
            <person name="Coelho M.A."/>
            <person name="David-Palma M."/>
            <person name="Shea T."/>
            <person name="Bowers K."/>
            <person name="McGinley-Smith S."/>
            <person name="Mohammad A.W."/>
            <person name="Gnirke A."/>
            <person name="Yurkov A.M."/>
            <person name="Nowrousian M."/>
            <person name="Sun S."/>
            <person name="Cuomo C.A."/>
            <person name="Heitman J."/>
        </authorList>
    </citation>
    <scope>NUCLEOTIDE SEQUENCE</scope>
    <source>
        <strain evidence="3">CBS 10737</strain>
    </source>
</reference>
<dbReference type="RefSeq" id="XP_019007610.1">
    <property type="nucleotide sequence ID" value="XM_019159316.1"/>
</dbReference>
<name>A0A1B9HT08_9TREE</name>
<feature type="transmembrane region" description="Helical" evidence="1">
    <location>
        <begin position="21"/>
        <end position="42"/>
    </location>
</feature>
<proteinExistence type="predicted"/>
<dbReference type="EMBL" id="KI894017">
    <property type="protein sequence ID" value="OCF46391.1"/>
    <property type="molecule type" value="Genomic_DNA"/>
</dbReference>
<evidence type="ECO:0000313" key="4">
    <source>
        <dbReference type="Proteomes" id="UP000094020"/>
    </source>
</evidence>
<keyword evidence="4" id="KW-1185">Reference proteome</keyword>
<keyword evidence="1" id="KW-0812">Transmembrane</keyword>
<feature type="transmembrane region" description="Helical" evidence="1">
    <location>
        <begin position="678"/>
        <end position="696"/>
    </location>
</feature>
<protein>
    <submittedName>
        <fullName evidence="2">Uncharacterized protein</fullName>
    </submittedName>
</protein>
<feature type="transmembrane region" description="Helical" evidence="1">
    <location>
        <begin position="502"/>
        <end position="525"/>
    </location>
</feature>
<dbReference type="GeneID" id="30175994"/>
<dbReference type="OrthoDB" id="2548253at2759"/>
<sequence length="774" mass="90729">MDIDKSFAPPPPRPKRTIKRCLCIFCVLIAAGLGLVISFFIIEFTKTTIQAVRDPHKSLIYNGTITPDLTSSSVVKPLIDGETKFDILFTVYSRIPNEEVPNEKQRQEYYDEKNYNPEEYTARELSLSPRTGRSPIEIRYMPIEKVIYQGIIMKDLTLAHRDIETNVKFELPLKRFYDYYLYNPDVRGAVTLLPQQPSKLDRMEDYTHWKPEEVELPKRIHPEFINSISSSDNGDDSKKWAALEHISHGFSLIEFHNHGDPCKNSSDTTKDDVDDIEDDLYASIKEDEEKLEQSHIDPVNVIEKEQNIKSQNITGPIISPGSQPYLVSRTHVYIVNETRLFERKAFDKAHKDLRKNACGKSLLSGWTSRFLCTREYATNGHWENRFVLQPEEGKKSKELAYGPYLGNLIHAAGPKDVRPLPITRNNCSNSIEVDPEFISVNFTIKFSSLKPGRINVLNNFVQTYRSNHNSTKWELENDHNEWEQLNGIFGSRTNGKHPKTRLFLTTIKTLLAFPIIILELIYWYTRQTSNGLNFFSIYFKSIGILLTSLIGLINNWKNENENKNWLNSLIFLFFLIFEISPAILQLRIIFPFEIKKIGWFKFNFKRWKWSHSERNSIRKGTGINKFIWIVVFISLFLIIYIPNIYKLNLINPKIIQEFSNYNQIKNQKNDLFLWNNSIISSFLNCFELFSLLIQIFHNKNLKTFAGNFSLNCYFILIFRFLDLFYYLPFIIGKYDLNFGLSYIFLIEFFIEIFFVYQAWNYPKINQKLNDENED</sequence>
<evidence type="ECO:0000313" key="3">
    <source>
        <dbReference type="EMBL" id="WWC68330.1"/>
    </source>
</evidence>
<keyword evidence="1" id="KW-1133">Transmembrane helix</keyword>
<evidence type="ECO:0000256" key="1">
    <source>
        <dbReference type="SAM" id="Phobius"/>
    </source>
</evidence>
<dbReference type="KEGG" id="kpin:30175994"/>
<dbReference type="AlphaFoldDB" id="A0A1B9HT08"/>
<organism evidence="2">
    <name type="scientific">Kwoniella pini CBS 10737</name>
    <dbReference type="NCBI Taxonomy" id="1296096"/>
    <lineage>
        <taxon>Eukaryota</taxon>
        <taxon>Fungi</taxon>
        <taxon>Dikarya</taxon>
        <taxon>Basidiomycota</taxon>
        <taxon>Agaricomycotina</taxon>
        <taxon>Tremellomycetes</taxon>
        <taxon>Tremellales</taxon>
        <taxon>Cryptococcaceae</taxon>
        <taxon>Kwoniella</taxon>
    </lineage>
</organism>
<dbReference type="EMBL" id="CP144521">
    <property type="protein sequence ID" value="WWC68330.1"/>
    <property type="molecule type" value="Genomic_DNA"/>
</dbReference>
<feature type="transmembrane region" description="Helical" evidence="1">
    <location>
        <begin position="537"/>
        <end position="556"/>
    </location>
</feature>
<accession>A0A1B9HT08</accession>
<reference evidence="2" key="1">
    <citation type="submission" date="2013-07" db="EMBL/GenBank/DDBJ databases">
        <title>The Genome Sequence of Cryptococcus pinus CBS10737.</title>
        <authorList>
            <consortium name="The Broad Institute Genome Sequencing Platform"/>
            <person name="Cuomo C."/>
            <person name="Litvintseva A."/>
            <person name="Chen Y."/>
            <person name="Heitman J."/>
            <person name="Sun S."/>
            <person name="Springer D."/>
            <person name="Dromer F."/>
            <person name="Young S.K."/>
            <person name="Zeng Q."/>
            <person name="Gargeya S."/>
            <person name="Fitzgerald M."/>
            <person name="Abouelleil A."/>
            <person name="Alvarado L."/>
            <person name="Berlin A.M."/>
            <person name="Chapman S.B."/>
            <person name="Dewar J."/>
            <person name="Goldberg J."/>
            <person name="Griggs A."/>
            <person name="Gujja S."/>
            <person name="Hansen M."/>
            <person name="Howarth C."/>
            <person name="Imamovic A."/>
            <person name="Larimer J."/>
            <person name="McCowan C."/>
            <person name="Murphy C."/>
            <person name="Pearson M."/>
            <person name="Priest M."/>
            <person name="Roberts A."/>
            <person name="Saif S."/>
            <person name="Shea T."/>
            <person name="Sykes S."/>
            <person name="Wortman J."/>
            <person name="Nusbaum C."/>
            <person name="Birren B."/>
        </authorList>
    </citation>
    <scope>NUCLEOTIDE SEQUENCE [LARGE SCALE GENOMIC DNA]</scope>
    <source>
        <strain evidence="2">CBS 10737</strain>
    </source>
</reference>
<gene>
    <name evidence="2" type="ORF">I206_07625</name>
    <name evidence="3" type="ORF">I206_102255</name>
</gene>
<feature type="transmembrane region" description="Helical" evidence="1">
    <location>
        <begin position="739"/>
        <end position="759"/>
    </location>
</feature>
<feature type="transmembrane region" description="Helical" evidence="1">
    <location>
        <begin position="568"/>
        <end position="590"/>
    </location>
</feature>
<evidence type="ECO:0000313" key="2">
    <source>
        <dbReference type="EMBL" id="OCF46391.1"/>
    </source>
</evidence>
<reference evidence="3" key="2">
    <citation type="submission" date="2013-07" db="EMBL/GenBank/DDBJ databases">
        <authorList>
            <consortium name="The Broad Institute Genome Sequencing Platform"/>
            <person name="Cuomo C."/>
            <person name="Litvintseva A."/>
            <person name="Chen Y."/>
            <person name="Heitman J."/>
            <person name="Sun S."/>
            <person name="Springer D."/>
            <person name="Dromer F."/>
            <person name="Young S.K."/>
            <person name="Zeng Q."/>
            <person name="Gargeya S."/>
            <person name="Fitzgerald M."/>
            <person name="Abouelleil A."/>
            <person name="Alvarado L."/>
            <person name="Berlin A.M."/>
            <person name="Chapman S.B."/>
            <person name="Dewar J."/>
            <person name="Goldberg J."/>
            <person name="Griggs A."/>
            <person name="Gujja S."/>
            <person name="Hansen M."/>
            <person name="Howarth C."/>
            <person name="Imamovic A."/>
            <person name="Larimer J."/>
            <person name="McCowan C."/>
            <person name="Murphy C."/>
            <person name="Pearson M."/>
            <person name="Priest M."/>
            <person name="Roberts A."/>
            <person name="Saif S."/>
            <person name="Shea T."/>
            <person name="Sykes S."/>
            <person name="Wortman J."/>
            <person name="Nusbaum C."/>
            <person name="Birren B."/>
        </authorList>
    </citation>
    <scope>NUCLEOTIDE SEQUENCE</scope>
    <source>
        <strain evidence="3">CBS 10737</strain>
    </source>
</reference>
<keyword evidence="1" id="KW-0472">Membrane</keyword>